<evidence type="ECO:0000256" key="3">
    <source>
        <dbReference type="SAM" id="MobiDB-lite"/>
    </source>
</evidence>
<evidence type="ECO:0000259" key="4">
    <source>
        <dbReference type="PROSITE" id="PS50089"/>
    </source>
</evidence>
<feature type="domain" description="RING-type" evidence="4">
    <location>
        <begin position="14"/>
        <end position="53"/>
    </location>
</feature>
<proteinExistence type="predicted"/>
<feature type="compositionally biased region" description="Low complexity" evidence="3">
    <location>
        <begin position="592"/>
        <end position="603"/>
    </location>
</feature>
<evidence type="ECO:0000256" key="1">
    <source>
        <dbReference type="PROSITE-ProRule" id="PRU00175"/>
    </source>
</evidence>
<gene>
    <name evidence="5" type="ORF">DVH24_009835</name>
</gene>
<evidence type="ECO:0000313" key="5">
    <source>
        <dbReference type="EMBL" id="RXI07804.1"/>
    </source>
</evidence>
<keyword evidence="1" id="KW-0479">Metal-binding</keyword>
<feature type="coiled-coil region" evidence="2">
    <location>
        <begin position="806"/>
        <end position="840"/>
    </location>
</feature>
<reference evidence="5 6" key="1">
    <citation type="submission" date="2018-10" db="EMBL/GenBank/DDBJ databases">
        <title>A high-quality apple genome assembly.</title>
        <authorList>
            <person name="Hu J."/>
        </authorList>
    </citation>
    <scope>NUCLEOTIDE SEQUENCE [LARGE SCALE GENOMIC DNA]</scope>
    <source>
        <strain evidence="6">cv. HFTH1</strain>
        <tissue evidence="5">Young leaf</tissue>
    </source>
</reference>
<dbReference type="Proteomes" id="UP000290289">
    <property type="component" value="Chromosome 1"/>
</dbReference>
<dbReference type="GO" id="GO:0008270">
    <property type="term" value="F:zinc ion binding"/>
    <property type="evidence" value="ECO:0007669"/>
    <property type="project" value="UniProtKB-KW"/>
</dbReference>
<keyword evidence="1" id="KW-0862">Zinc</keyword>
<dbReference type="STRING" id="3750.A0A498KN01"/>
<dbReference type="Gene3D" id="3.30.40.10">
    <property type="entry name" value="Zinc/RING finger domain, C3HC4 (zinc finger)"/>
    <property type="match status" value="1"/>
</dbReference>
<organism evidence="5 6">
    <name type="scientific">Malus domestica</name>
    <name type="common">Apple</name>
    <name type="synonym">Pyrus malus</name>
    <dbReference type="NCBI Taxonomy" id="3750"/>
    <lineage>
        <taxon>Eukaryota</taxon>
        <taxon>Viridiplantae</taxon>
        <taxon>Streptophyta</taxon>
        <taxon>Embryophyta</taxon>
        <taxon>Tracheophyta</taxon>
        <taxon>Spermatophyta</taxon>
        <taxon>Magnoliopsida</taxon>
        <taxon>eudicotyledons</taxon>
        <taxon>Gunneridae</taxon>
        <taxon>Pentapetalae</taxon>
        <taxon>rosids</taxon>
        <taxon>fabids</taxon>
        <taxon>Rosales</taxon>
        <taxon>Rosaceae</taxon>
        <taxon>Amygdaloideae</taxon>
        <taxon>Maleae</taxon>
        <taxon>Malus</taxon>
    </lineage>
</organism>
<dbReference type="AlphaFoldDB" id="A0A498KN01"/>
<evidence type="ECO:0000256" key="2">
    <source>
        <dbReference type="SAM" id="Coils"/>
    </source>
</evidence>
<dbReference type="SUPFAM" id="SSF57850">
    <property type="entry name" value="RING/U-box"/>
    <property type="match status" value="1"/>
</dbReference>
<protein>
    <recommendedName>
        <fullName evidence="4">RING-type domain-containing protein</fullName>
    </recommendedName>
</protein>
<dbReference type="InterPro" id="IPR001841">
    <property type="entry name" value="Znf_RING"/>
</dbReference>
<keyword evidence="1" id="KW-0863">Zinc-finger</keyword>
<feature type="coiled-coil region" evidence="2">
    <location>
        <begin position="210"/>
        <end position="272"/>
    </location>
</feature>
<dbReference type="InterPro" id="IPR013083">
    <property type="entry name" value="Znf_RING/FYVE/PHD"/>
</dbReference>
<feature type="region of interest" description="Disordered" evidence="3">
    <location>
        <begin position="521"/>
        <end position="542"/>
    </location>
</feature>
<dbReference type="PROSITE" id="PS50089">
    <property type="entry name" value="ZF_RING_2"/>
    <property type="match status" value="1"/>
</dbReference>
<evidence type="ECO:0000313" key="6">
    <source>
        <dbReference type="Proteomes" id="UP000290289"/>
    </source>
</evidence>
<accession>A0A498KN01</accession>
<comment type="caution">
    <text evidence="5">The sequence shown here is derived from an EMBL/GenBank/DDBJ whole genome shotgun (WGS) entry which is preliminary data.</text>
</comment>
<sequence length="975" mass="108823">MANADSHNFTKTICSICYEDLKPTSEDLQSISICGHWFEYSARTKKYTCPVCKQNCKQKDAGRLYFQSVGDAADATQRPITKCEEDPQVLRREVKRLEVAELGIRLAFDLQGKELKELKEELCQCKEVAQKEVVLKNEALKQQAYMQLQLTMKTEALDKSTMERLRLQERNMALAKELAAFKLVSDLDLDEDEVSKLSTLGNGANTKDTIDILRKSLEMSKRNYKELINKYNGLAREARESKKLEQEAKEKIKKMKTRVQEMETVVEVKDNEVLRALKASKTTWGEGIMQNGERCNTNSVSVNNSSEVQRKHPYAPIRKLDRIEKWENDLLCHRKTENSNFTDHMDLCCTKDGTSTTVHDKVRDAYSLGDKGASKLSTAKRGLSNPKLKEPTYEDVVNQKCTRLRSDAVSDTRKETPTCNNTARTPAANVVILDDVEQYQPMFNIRKESPVPQPLPGTGDVCFSGGLLGPDGTNRFLGKWCKRGLNKGSESRQNPSADSGNLIAVGADGRGGRIKVLRSLNHSTVDNKENAPGTKRFKSGSKANSVQSQGCLQIEHFFGRVEWCIAAAAAAKATALPKPFAHSAAKTSIPLSRTSKSSQSAAMSSTSSESFGYYATKKRNSCPVCKQSCNLNDVVRVYFQWADPNLSQSQNQRSSVECEEDSEALRQEVRRLEAVALGLASDLELKEEELKLVKEELCQSKVQARIEVALKNEALKQRTSTQQQLQMKSEEFDKLTLECLRLRERNKALDKELAVVKLVSDLDLDKEEVSKLATFGDGANNKDTIDVLSISVAMSNRSCKEWMNKCDLLERKEARYSKKLEKAKRKINKWKTKAQDLETAVEVKSTELLKALKALKKASKKAGVAAAETKKETSVHGLRNLAESLGLSTGTCNDPAKTPASDIAEVVIIDDDEQVQPTLNIKRECRVPQPLPRPGDVCFSSGLLGPDGTNRYLGKWCKRRNQNGSAITQDPIPMS</sequence>
<keyword evidence="2" id="KW-0175">Coiled coil</keyword>
<dbReference type="EMBL" id="RDQH01000327">
    <property type="protein sequence ID" value="RXI07804.1"/>
    <property type="molecule type" value="Genomic_DNA"/>
</dbReference>
<keyword evidence="6" id="KW-1185">Reference proteome</keyword>
<dbReference type="PANTHER" id="PTHR47344">
    <property type="entry name" value="RING ZINC FINGER PROTEIN-RELATED"/>
    <property type="match status" value="1"/>
</dbReference>
<dbReference type="PANTHER" id="PTHR47344:SF1">
    <property type="entry name" value="RING ZINC FINGER PROTEIN-RELATED"/>
    <property type="match status" value="1"/>
</dbReference>
<name>A0A498KN01_MALDO</name>
<feature type="region of interest" description="Disordered" evidence="3">
    <location>
        <begin position="584"/>
        <end position="603"/>
    </location>
</feature>